<dbReference type="Proteomes" id="UP001175261">
    <property type="component" value="Unassembled WGS sequence"/>
</dbReference>
<proteinExistence type="predicted"/>
<dbReference type="SUPFAM" id="SSF49899">
    <property type="entry name" value="Concanavalin A-like lectins/glucanases"/>
    <property type="match status" value="1"/>
</dbReference>
<sequence>MVAISPLLTLAGVLATCAYAQNSTIEGCSMFKVNGTWQEYFQFYRFYDFEYANPSNTRISTSSWPNNRDNETELEIFKRYTDATWTEDWSVRTANKAPANDKLIPLDYVRENVYMGNLNGRGLLTLNTSMLSNNTQLGGEMFWRPADVDAVSMRVSARVTGDSGAVAGIFTYHNDTQESDIEILTRDMGSSVHLTNQPTLDSHDQPIADSTFNQSMPWFKTVDDFSVYRLDWFPNLGVSAWYVDGSLLKSSEVNVPFEASTLMIDMWSNGGSWSGDMQIWGQAKLEIQWIEIAFNASTLERTGVPKNGVVCQIDPLGDNNGQQRDDDPNGFTEPTGLAGSGSSKDSGSAAVVPKSLGSCVAALATSSFLVFLSL</sequence>
<evidence type="ECO:0000256" key="2">
    <source>
        <dbReference type="SAM" id="SignalP"/>
    </source>
</evidence>
<dbReference type="InterPro" id="IPR013320">
    <property type="entry name" value="ConA-like_dom_sf"/>
</dbReference>
<organism evidence="4 5">
    <name type="scientific">Sarocladium strictum</name>
    <name type="common">Black bundle disease fungus</name>
    <name type="synonym">Acremonium strictum</name>
    <dbReference type="NCBI Taxonomy" id="5046"/>
    <lineage>
        <taxon>Eukaryota</taxon>
        <taxon>Fungi</taxon>
        <taxon>Dikarya</taxon>
        <taxon>Ascomycota</taxon>
        <taxon>Pezizomycotina</taxon>
        <taxon>Sordariomycetes</taxon>
        <taxon>Hypocreomycetidae</taxon>
        <taxon>Hypocreales</taxon>
        <taxon>Sarocladiaceae</taxon>
        <taxon>Sarocladium</taxon>
    </lineage>
</organism>
<feature type="region of interest" description="Disordered" evidence="1">
    <location>
        <begin position="313"/>
        <end position="346"/>
    </location>
</feature>
<reference evidence="4" key="1">
    <citation type="submission" date="2022-10" db="EMBL/GenBank/DDBJ databases">
        <title>Determination and structural analysis of whole genome sequence of Sarocladium strictum F4-1.</title>
        <authorList>
            <person name="Hu L."/>
            <person name="Jiang Y."/>
        </authorList>
    </citation>
    <scope>NUCLEOTIDE SEQUENCE</scope>
    <source>
        <strain evidence="4">F4-1</strain>
    </source>
</reference>
<dbReference type="CDD" id="cd00413">
    <property type="entry name" value="Glyco_hydrolase_16"/>
    <property type="match status" value="1"/>
</dbReference>
<dbReference type="GO" id="GO:0005975">
    <property type="term" value="P:carbohydrate metabolic process"/>
    <property type="evidence" value="ECO:0007669"/>
    <property type="project" value="InterPro"/>
</dbReference>
<dbReference type="PANTHER" id="PTHR38121:SF4">
    <property type="entry name" value="GH16 DOMAIN-CONTAINING PROTEIN-RELATED"/>
    <property type="match status" value="1"/>
</dbReference>
<dbReference type="PANTHER" id="PTHR38121">
    <property type="entry name" value="GH16 DOMAIN-CONTAINING PROTEIN"/>
    <property type="match status" value="1"/>
</dbReference>
<comment type="caution">
    <text evidence="4">The sequence shown here is derived from an EMBL/GenBank/DDBJ whole genome shotgun (WGS) entry which is preliminary data.</text>
</comment>
<dbReference type="Pfam" id="PF00722">
    <property type="entry name" value="Glyco_hydro_16"/>
    <property type="match status" value="1"/>
</dbReference>
<dbReference type="PROSITE" id="PS51762">
    <property type="entry name" value="GH16_2"/>
    <property type="match status" value="1"/>
</dbReference>
<dbReference type="EMBL" id="JAPDFR010000004">
    <property type="protein sequence ID" value="KAK0387067.1"/>
    <property type="molecule type" value="Genomic_DNA"/>
</dbReference>
<accession>A0AA39GGS3</accession>
<keyword evidence="5" id="KW-1185">Reference proteome</keyword>
<feature type="chain" id="PRO_5041270552" description="GH16 domain-containing protein" evidence="2">
    <location>
        <begin position="21"/>
        <end position="374"/>
    </location>
</feature>
<evidence type="ECO:0000259" key="3">
    <source>
        <dbReference type="PROSITE" id="PS51762"/>
    </source>
</evidence>
<evidence type="ECO:0000313" key="5">
    <source>
        <dbReference type="Proteomes" id="UP001175261"/>
    </source>
</evidence>
<dbReference type="InterPro" id="IPR000757">
    <property type="entry name" value="Beta-glucanase-like"/>
</dbReference>
<feature type="signal peptide" evidence="2">
    <location>
        <begin position="1"/>
        <end position="20"/>
    </location>
</feature>
<dbReference type="AlphaFoldDB" id="A0AA39GGS3"/>
<feature type="domain" description="GH16" evidence="3">
    <location>
        <begin position="62"/>
        <end position="298"/>
    </location>
</feature>
<dbReference type="Gene3D" id="2.60.120.200">
    <property type="match status" value="1"/>
</dbReference>
<evidence type="ECO:0000313" key="4">
    <source>
        <dbReference type="EMBL" id="KAK0387067.1"/>
    </source>
</evidence>
<name>A0AA39GGS3_SARSR</name>
<keyword evidence="2" id="KW-0732">Signal</keyword>
<gene>
    <name evidence="4" type="ORF">NLU13_5380</name>
</gene>
<dbReference type="GO" id="GO:0004553">
    <property type="term" value="F:hydrolase activity, hydrolyzing O-glycosyl compounds"/>
    <property type="evidence" value="ECO:0007669"/>
    <property type="project" value="InterPro"/>
</dbReference>
<evidence type="ECO:0000256" key="1">
    <source>
        <dbReference type="SAM" id="MobiDB-lite"/>
    </source>
</evidence>
<protein>
    <recommendedName>
        <fullName evidence="3">GH16 domain-containing protein</fullName>
    </recommendedName>
</protein>